<keyword evidence="1" id="KW-1133">Transmembrane helix</keyword>
<gene>
    <name evidence="2" type="ORF">RhiirA4_537609</name>
</gene>
<dbReference type="VEuPathDB" id="FungiDB:RhiirFUN_006708"/>
<evidence type="ECO:0000313" key="2">
    <source>
        <dbReference type="EMBL" id="PKY38831.1"/>
    </source>
</evidence>
<protein>
    <submittedName>
        <fullName evidence="2">Uncharacterized protein</fullName>
    </submittedName>
</protein>
<keyword evidence="1" id="KW-0812">Transmembrane</keyword>
<keyword evidence="1" id="KW-0472">Membrane</keyword>
<reference evidence="2 3" key="1">
    <citation type="submission" date="2015-10" db="EMBL/GenBank/DDBJ databases">
        <title>Genome analyses suggest a sexual origin of heterokaryosis in a supposedly ancient asexual fungus.</title>
        <authorList>
            <person name="Ropars J."/>
            <person name="Sedzielewska K."/>
            <person name="Noel J."/>
            <person name="Charron P."/>
            <person name="Farinelli L."/>
            <person name="Marton T."/>
            <person name="Kruger M."/>
            <person name="Pelin A."/>
            <person name="Brachmann A."/>
            <person name="Corradi N."/>
        </authorList>
    </citation>
    <scope>NUCLEOTIDE SEQUENCE [LARGE SCALE GENOMIC DNA]</scope>
    <source>
        <strain evidence="2 3">A4</strain>
    </source>
</reference>
<organism evidence="2 3">
    <name type="scientific">Rhizophagus irregularis</name>
    <dbReference type="NCBI Taxonomy" id="588596"/>
    <lineage>
        <taxon>Eukaryota</taxon>
        <taxon>Fungi</taxon>
        <taxon>Fungi incertae sedis</taxon>
        <taxon>Mucoromycota</taxon>
        <taxon>Glomeromycotina</taxon>
        <taxon>Glomeromycetes</taxon>
        <taxon>Glomerales</taxon>
        <taxon>Glomeraceae</taxon>
        <taxon>Rhizophagus</taxon>
    </lineage>
</organism>
<keyword evidence="3" id="KW-1185">Reference proteome</keyword>
<comment type="caution">
    <text evidence="2">The sequence shown here is derived from an EMBL/GenBank/DDBJ whole genome shotgun (WGS) entry which is preliminary data.</text>
</comment>
<sequence length="183" mass="21413">MLSVLVLCFASFLMGALFGLLVQIIIYFYKRKTAEKGQFPDVNEETKMLIKEWGKVITNKYKDIEKDYNLNEEMFCNEPLLVIDYDQFGLERRKITDSHVAKTIITTPGYTDNDLISVNLRLQSNSVFIFNNSKLLDDAVSRLFQNYHNLIVGFHYPSIGRVYDIRFRMNGTFVTCERFNIFD</sequence>
<feature type="transmembrane region" description="Helical" evidence="1">
    <location>
        <begin position="6"/>
        <end position="29"/>
    </location>
</feature>
<dbReference type="EMBL" id="LLXI01000042">
    <property type="protein sequence ID" value="PKY38831.1"/>
    <property type="molecule type" value="Genomic_DNA"/>
</dbReference>
<name>A0A2I1FWS3_9GLOM</name>
<accession>A0A2I1FWS3</accession>
<dbReference type="VEuPathDB" id="FungiDB:RhiirA1_389496"/>
<evidence type="ECO:0000256" key="1">
    <source>
        <dbReference type="SAM" id="Phobius"/>
    </source>
</evidence>
<dbReference type="VEuPathDB" id="FungiDB:FUN_004562"/>
<dbReference type="Proteomes" id="UP000234323">
    <property type="component" value="Unassembled WGS sequence"/>
</dbReference>
<dbReference type="AlphaFoldDB" id="A0A2I1FWS3"/>
<proteinExistence type="predicted"/>
<evidence type="ECO:0000313" key="3">
    <source>
        <dbReference type="Proteomes" id="UP000234323"/>
    </source>
</evidence>